<dbReference type="NCBIfam" id="TIGR00231">
    <property type="entry name" value="small_GTP"/>
    <property type="match status" value="1"/>
</dbReference>
<evidence type="ECO:0000256" key="1">
    <source>
        <dbReference type="ARBA" id="ARBA00022741"/>
    </source>
</evidence>
<keyword evidence="2" id="KW-0342">GTP-binding</keyword>
<dbReference type="InterPro" id="IPR001806">
    <property type="entry name" value="Small_GTPase"/>
</dbReference>
<dbReference type="PRINTS" id="PR00449">
    <property type="entry name" value="RASTRNSFRMNG"/>
</dbReference>
<protein>
    <submittedName>
        <fullName evidence="4">Ras-related protein Rab-20-like</fullName>
    </submittedName>
</protein>
<dbReference type="InterPro" id="IPR005225">
    <property type="entry name" value="Small_GTP-bd"/>
</dbReference>
<proteinExistence type="predicted"/>
<evidence type="ECO:0000313" key="4">
    <source>
        <dbReference type="RefSeq" id="XP_022235152.1"/>
    </source>
</evidence>
<dbReference type="SMART" id="SM00174">
    <property type="entry name" value="RHO"/>
    <property type="match status" value="1"/>
</dbReference>
<keyword evidence="3" id="KW-1185">Reference proteome</keyword>
<dbReference type="Gene3D" id="3.40.50.300">
    <property type="entry name" value="P-loop containing nucleotide triphosphate hydrolases"/>
    <property type="match status" value="1"/>
</dbReference>
<dbReference type="GeneID" id="106475296"/>
<evidence type="ECO:0000313" key="3">
    <source>
        <dbReference type="Proteomes" id="UP000694941"/>
    </source>
</evidence>
<dbReference type="PANTHER" id="PTHR24073">
    <property type="entry name" value="DRAB5-RELATED"/>
    <property type="match status" value="1"/>
</dbReference>
<dbReference type="PROSITE" id="PS51419">
    <property type="entry name" value="RAB"/>
    <property type="match status" value="1"/>
</dbReference>
<reference evidence="4" key="1">
    <citation type="submission" date="2025-08" db="UniProtKB">
        <authorList>
            <consortium name="RefSeq"/>
        </authorList>
    </citation>
    <scope>IDENTIFICATION</scope>
    <source>
        <tissue evidence="4">Muscle</tissue>
    </source>
</reference>
<dbReference type="SMART" id="SM00173">
    <property type="entry name" value="RAS"/>
    <property type="match status" value="1"/>
</dbReference>
<feature type="non-terminal residue" evidence="4">
    <location>
        <position position="1"/>
    </location>
</feature>
<name>A0ABM1RUU7_LIMPO</name>
<dbReference type="RefSeq" id="XP_022235152.1">
    <property type="nucleotide sequence ID" value="XM_022379444.1"/>
</dbReference>
<dbReference type="PROSITE" id="PS51421">
    <property type="entry name" value="RAS"/>
    <property type="match status" value="1"/>
</dbReference>
<organism evidence="3 4">
    <name type="scientific">Limulus polyphemus</name>
    <name type="common">Atlantic horseshoe crab</name>
    <dbReference type="NCBI Taxonomy" id="6850"/>
    <lineage>
        <taxon>Eukaryota</taxon>
        <taxon>Metazoa</taxon>
        <taxon>Ecdysozoa</taxon>
        <taxon>Arthropoda</taxon>
        <taxon>Chelicerata</taxon>
        <taxon>Merostomata</taxon>
        <taxon>Xiphosura</taxon>
        <taxon>Limulidae</taxon>
        <taxon>Limulus</taxon>
    </lineage>
</organism>
<dbReference type="SMART" id="SM00175">
    <property type="entry name" value="RAB"/>
    <property type="match status" value="1"/>
</dbReference>
<dbReference type="SUPFAM" id="SSF52540">
    <property type="entry name" value="P-loop containing nucleoside triphosphate hydrolases"/>
    <property type="match status" value="1"/>
</dbReference>
<dbReference type="Proteomes" id="UP000694941">
    <property type="component" value="Unplaced"/>
</dbReference>
<sequence>TNGKFTGRDLKVVLVGDANVGKTSLVRRYIDRKFQGSVSTIGASFLLKQWGNYNIAIWDTAGAEKYSGLSSFYCRGAAAAVLTFDLTRYKSIETLRQRYIPLLEVMDQVSVKVVAGTKLDLIGIPSIGQVYLPRQVAPEEGQQLAAEVNTNQTCRDIIPYFETSSKTGQNVDNVFEFIFEYFFPDRGLRPRCNNKLEDSIVLKKMSKNSYKHKTVCCM</sequence>
<dbReference type="InterPro" id="IPR027417">
    <property type="entry name" value="P-loop_NTPase"/>
</dbReference>
<accession>A0ABM1RUU7</accession>
<evidence type="ECO:0000256" key="2">
    <source>
        <dbReference type="ARBA" id="ARBA00023134"/>
    </source>
</evidence>
<gene>
    <name evidence="4" type="primary">LOC106475296</name>
</gene>
<dbReference type="Pfam" id="PF00071">
    <property type="entry name" value="Ras"/>
    <property type="match status" value="1"/>
</dbReference>
<keyword evidence="1" id="KW-0547">Nucleotide-binding</keyword>